<dbReference type="PANTHER" id="PTHR47572:SF4">
    <property type="entry name" value="LACTONASE DRP35"/>
    <property type="match status" value="1"/>
</dbReference>
<dbReference type="Gene3D" id="2.120.10.30">
    <property type="entry name" value="TolB, C-terminal domain"/>
    <property type="match status" value="1"/>
</dbReference>
<keyword evidence="1" id="KW-0732">Signal</keyword>
<evidence type="ECO:0008006" key="4">
    <source>
        <dbReference type="Google" id="ProtNLM"/>
    </source>
</evidence>
<dbReference type="OrthoDB" id="9792285at2"/>
<dbReference type="EMBL" id="NASK01000097">
    <property type="protein sequence ID" value="OTQ49168.1"/>
    <property type="molecule type" value="Genomic_DNA"/>
</dbReference>
<proteinExistence type="predicted"/>
<dbReference type="InterPro" id="IPR011042">
    <property type="entry name" value="6-blade_b-propeller_TolB-like"/>
</dbReference>
<name>A0A242NUA9_9GAMM</name>
<dbReference type="SUPFAM" id="SSF101898">
    <property type="entry name" value="NHL repeat"/>
    <property type="match status" value="1"/>
</dbReference>
<dbReference type="Proteomes" id="UP000194968">
    <property type="component" value="Unassembled WGS sequence"/>
</dbReference>
<feature type="chain" id="PRO_5012692796" description="Serine/threonine protein kinase" evidence="1">
    <location>
        <begin position="24"/>
        <end position="263"/>
    </location>
</feature>
<comment type="caution">
    <text evidence="2">The sequence shown here is derived from an EMBL/GenBank/DDBJ whole genome shotgun (WGS) entry which is preliminary data.</text>
</comment>
<evidence type="ECO:0000313" key="2">
    <source>
        <dbReference type="EMBL" id="OTQ49168.1"/>
    </source>
</evidence>
<dbReference type="AlphaFoldDB" id="A0A242NUA9"/>
<protein>
    <recommendedName>
        <fullName evidence="4">Serine/threonine protein kinase</fullName>
    </recommendedName>
</protein>
<organism evidence="2 3">
    <name type="scientific">Gilliamella apis</name>
    <dbReference type="NCBI Taxonomy" id="1970738"/>
    <lineage>
        <taxon>Bacteria</taxon>
        <taxon>Pseudomonadati</taxon>
        <taxon>Pseudomonadota</taxon>
        <taxon>Gammaproteobacteria</taxon>
        <taxon>Orbales</taxon>
        <taxon>Orbaceae</taxon>
        <taxon>Gilliamella</taxon>
    </lineage>
</organism>
<reference evidence="2 3" key="1">
    <citation type="submission" date="2017-03" db="EMBL/GenBank/DDBJ databases">
        <title>Comparative genomics of honeybee gut symbionts reveal geographically distinct and subgroup specific antibiotic resistance.</title>
        <authorList>
            <person name="Ludvigsen J."/>
            <person name="Porcellato D."/>
            <person name="Labee-Lund T.M."/>
            <person name="Amdam G.V."/>
            <person name="Rudi K."/>
        </authorList>
    </citation>
    <scope>NUCLEOTIDE SEQUENCE [LARGE SCALE GENOMIC DNA]</scope>
    <source>
        <strain evidence="2 3">A-4-12</strain>
    </source>
</reference>
<feature type="signal peptide" evidence="1">
    <location>
        <begin position="1"/>
        <end position="23"/>
    </location>
</feature>
<evidence type="ECO:0000256" key="1">
    <source>
        <dbReference type="SAM" id="SignalP"/>
    </source>
</evidence>
<gene>
    <name evidence="2" type="ORF">B6D06_07340</name>
</gene>
<accession>A0A242NUA9</accession>
<evidence type="ECO:0000313" key="3">
    <source>
        <dbReference type="Proteomes" id="UP000194968"/>
    </source>
</evidence>
<sequence>MKKRLLQFSLFIFCCFYGAFCMADLTKISSSFSAPTGIAFDSKGLMYVTNWSGNSVTRVKSNGETETFYSGISSPAGIVIDGEDNVYVSSYGDDYIVKIDSNGKSEKISDGYHTPTGIAFSNQGQLLITNRSTGEIVSLDLKTKQKSIIARGLTTPVGVTQLADNSLVVSQYSGRLTMISPNGNKTELGSDFNRPGVGIVTVAPNIAAVIDNGAGMVRQIDVKTKKVSTLVGNLSGAVALAYHNGSYYIGTWGDGTVYELKDK</sequence>
<dbReference type="PANTHER" id="PTHR47572">
    <property type="entry name" value="LIPOPROTEIN-RELATED"/>
    <property type="match status" value="1"/>
</dbReference>
<dbReference type="InterPro" id="IPR051262">
    <property type="entry name" value="SMP-30/CGR1_Lactonase"/>
</dbReference>
<dbReference type="RefSeq" id="WP_086320687.1">
    <property type="nucleotide sequence ID" value="NZ_NASD01000021.1"/>
</dbReference>